<sequence length="103" mass="11952">MNIIEATIEKLDDPFGILTGDRYEIFLMLDVDQDDDLFSENGMMLKLIVVVEQSNYKIAQYDFIEKSTEKIVDFALDEEEKEPVLSYCKKLIAVEESEKSEMN</sequence>
<evidence type="ECO:0000313" key="2">
    <source>
        <dbReference type="Proteomes" id="UP000181936"/>
    </source>
</evidence>
<dbReference type="RefSeq" id="WP_072580250.1">
    <property type="nucleotide sequence ID" value="NZ_CP016020.1"/>
</dbReference>
<dbReference type="STRING" id="1547283.A9C19_12245"/>
<reference evidence="1 2" key="1">
    <citation type="journal article" date="2016" name="Sci. Rep.">
        <title>Complete genome sequence and transcriptomic analysis of a novel marine strain Bacillus weihaiensis reveals the mechanism of brown algae degradation.</title>
        <authorList>
            <person name="Zhu Y."/>
            <person name="Chen P."/>
            <person name="Bao Y."/>
            <person name="Men Y."/>
            <person name="Zeng Y."/>
            <person name="Yang J."/>
            <person name="Sun J."/>
            <person name="Sun Y."/>
        </authorList>
    </citation>
    <scope>NUCLEOTIDE SEQUENCE [LARGE SCALE GENOMIC DNA]</scope>
    <source>
        <strain evidence="1 2">Alg07</strain>
    </source>
</reference>
<organism evidence="1 2">
    <name type="scientific">Bacillus weihaiensis</name>
    <dbReference type="NCBI Taxonomy" id="1547283"/>
    <lineage>
        <taxon>Bacteria</taxon>
        <taxon>Bacillati</taxon>
        <taxon>Bacillota</taxon>
        <taxon>Bacilli</taxon>
        <taxon>Bacillales</taxon>
        <taxon>Bacillaceae</taxon>
        <taxon>Bacillus</taxon>
    </lineage>
</organism>
<protein>
    <submittedName>
        <fullName evidence="1">Pullulanase</fullName>
    </submittedName>
</protein>
<proteinExistence type="predicted"/>
<dbReference type="InterPro" id="IPR045424">
    <property type="entry name" value="DUF6509"/>
</dbReference>
<accession>A0A1L3MT44</accession>
<name>A0A1L3MT44_9BACI</name>
<dbReference type="AlphaFoldDB" id="A0A1L3MT44"/>
<dbReference type="Proteomes" id="UP000181936">
    <property type="component" value="Chromosome"/>
</dbReference>
<dbReference type="OrthoDB" id="2736409at2"/>
<keyword evidence="2" id="KW-1185">Reference proteome</keyword>
<dbReference type="KEGG" id="bwh:A9C19_12245"/>
<dbReference type="EMBL" id="CP016020">
    <property type="protein sequence ID" value="APH05460.1"/>
    <property type="molecule type" value="Genomic_DNA"/>
</dbReference>
<evidence type="ECO:0000313" key="1">
    <source>
        <dbReference type="EMBL" id="APH05460.1"/>
    </source>
</evidence>
<dbReference type="Pfam" id="PF20119">
    <property type="entry name" value="DUF6509"/>
    <property type="match status" value="1"/>
</dbReference>
<gene>
    <name evidence="1" type="ORF">A9C19_12245</name>
</gene>